<sequence>MPTSSRPGAAHAAALAGLLGCLALALLCYHDLAGGTLLVHNDYDSYALQAENWLHGSLGIENGENYPWLELAIFEGRYYQSFPPVPAVFLLPWVAAAGSATGVPSNLICGLFGLLAAAGVYAAFWRRGAEPAAAVFFALFCAAGSNLFWLMTSGGVWFLAQVVGFCLAAWGLFWAQGTRAGEHALAGFCFAAAVGCRPFYVLPLVLWGLWELQGAVRGRLRPAVLLAAYAPVALAAAAMMGYNFARFGSVVEFGHNYLPEFQRAEHGQFSLAYLLPNLLNLLRPVTLDAAGRLQFEHFNGFCFFLANPLFLFWFAAGSAAVWRRLKSQNGKRMKAYTKCISRAAPGPLPFPQGGAVLGGCFAAAVLLTCMHRTLGGWQFGARYLVDLQVYP</sequence>
<accession>A0A9D2S3P4</accession>
<gene>
    <name evidence="2" type="ORF">H9945_09840</name>
</gene>
<feature type="transmembrane region" description="Helical" evidence="1">
    <location>
        <begin position="156"/>
        <end position="173"/>
    </location>
</feature>
<organism evidence="2 3">
    <name type="scientific">Candidatus Gemmiger avicola</name>
    <dbReference type="NCBI Taxonomy" id="2838605"/>
    <lineage>
        <taxon>Bacteria</taxon>
        <taxon>Bacillati</taxon>
        <taxon>Bacillota</taxon>
        <taxon>Clostridia</taxon>
        <taxon>Eubacteriales</taxon>
        <taxon>Gemmiger</taxon>
    </lineage>
</organism>
<evidence type="ECO:0000313" key="3">
    <source>
        <dbReference type="Proteomes" id="UP000886803"/>
    </source>
</evidence>
<dbReference type="EMBL" id="DWYG01000167">
    <property type="protein sequence ID" value="HJB42782.1"/>
    <property type="molecule type" value="Genomic_DNA"/>
</dbReference>
<feature type="transmembrane region" description="Helical" evidence="1">
    <location>
        <begin position="222"/>
        <end position="245"/>
    </location>
</feature>
<dbReference type="PROSITE" id="PS51257">
    <property type="entry name" value="PROKAR_LIPOPROTEIN"/>
    <property type="match status" value="1"/>
</dbReference>
<keyword evidence="1" id="KW-0812">Transmembrane</keyword>
<evidence type="ECO:0000313" key="2">
    <source>
        <dbReference type="EMBL" id="HJB42782.1"/>
    </source>
</evidence>
<dbReference type="Proteomes" id="UP000886803">
    <property type="component" value="Unassembled WGS sequence"/>
</dbReference>
<feature type="transmembrane region" description="Helical" evidence="1">
    <location>
        <begin position="131"/>
        <end position="149"/>
    </location>
</feature>
<keyword evidence="1" id="KW-1133">Transmembrane helix</keyword>
<proteinExistence type="predicted"/>
<keyword evidence="1" id="KW-0472">Membrane</keyword>
<feature type="non-terminal residue" evidence="2">
    <location>
        <position position="391"/>
    </location>
</feature>
<name>A0A9D2S3P4_9FIRM</name>
<reference evidence="2" key="2">
    <citation type="submission" date="2021-04" db="EMBL/GenBank/DDBJ databases">
        <authorList>
            <person name="Gilroy R."/>
        </authorList>
    </citation>
    <scope>NUCLEOTIDE SEQUENCE</scope>
    <source>
        <strain evidence="2">ChiBcec8-13705</strain>
    </source>
</reference>
<feature type="transmembrane region" description="Helical" evidence="1">
    <location>
        <begin position="185"/>
        <end position="210"/>
    </location>
</feature>
<reference evidence="2" key="1">
    <citation type="journal article" date="2021" name="PeerJ">
        <title>Extensive microbial diversity within the chicken gut microbiome revealed by metagenomics and culture.</title>
        <authorList>
            <person name="Gilroy R."/>
            <person name="Ravi A."/>
            <person name="Getino M."/>
            <person name="Pursley I."/>
            <person name="Horton D.L."/>
            <person name="Alikhan N.F."/>
            <person name="Baker D."/>
            <person name="Gharbi K."/>
            <person name="Hall N."/>
            <person name="Watson M."/>
            <person name="Adriaenssens E.M."/>
            <person name="Foster-Nyarko E."/>
            <person name="Jarju S."/>
            <person name="Secka A."/>
            <person name="Antonio M."/>
            <person name="Oren A."/>
            <person name="Chaudhuri R.R."/>
            <person name="La Ragione R."/>
            <person name="Hildebrand F."/>
            <person name="Pallen M.J."/>
        </authorList>
    </citation>
    <scope>NUCLEOTIDE SEQUENCE</scope>
    <source>
        <strain evidence="2">ChiBcec8-13705</strain>
    </source>
</reference>
<comment type="caution">
    <text evidence="2">The sequence shown here is derived from an EMBL/GenBank/DDBJ whole genome shotgun (WGS) entry which is preliminary data.</text>
</comment>
<dbReference type="AlphaFoldDB" id="A0A9D2S3P4"/>
<protein>
    <submittedName>
        <fullName evidence="2">Uncharacterized protein</fullName>
    </submittedName>
</protein>
<feature type="transmembrane region" description="Helical" evidence="1">
    <location>
        <begin position="107"/>
        <end position="125"/>
    </location>
</feature>
<evidence type="ECO:0000256" key="1">
    <source>
        <dbReference type="SAM" id="Phobius"/>
    </source>
</evidence>
<feature type="transmembrane region" description="Helical" evidence="1">
    <location>
        <begin position="298"/>
        <end position="322"/>
    </location>
</feature>